<dbReference type="AlphaFoldDB" id="A0A1F6NEZ2"/>
<evidence type="ECO:0000313" key="2">
    <source>
        <dbReference type="Proteomes" id="UP000176300"/>
    </source>
</evidence>
<evidence type="ECO:0000313" key="1">
    <source>
        <dbReference type="EMBL" id="OGH82378.1"/>
    </source>
</evidence>
<dbReference type="Proteomes" id="UP000176300">
    <property type="component" value="Unassembled WGS sequence"/>
</dbReference>
<protein>
    <submittedName>
        <fullName evidence="1">Uncharacterized protein</fullName>
    </submittedName>
</protein>
<sequence length="60" mass="6953">MRQPNTFRFCGFAPPVAGHLTAEARMSKNEKYSAELVINKYIQRSLFLHLKNKKLIARMS</sequence>
<reference evidence="1 2" key="1">
    <citation type="journal article" date="2016" name="Nat. Commun.">
        <title>Thousands of microbial genomes shed light on interconnected biogeochemical processes in an aquifer system.</title>
        <authorList>
            <person name="Anantharaman K."/>
            <person name="Brown C.T."/>
            <person name="Hug L.A."/>
            <person name="Sharon I."/>
            <person name="Castelle C.J."/>
            <person name="Probst A.J."/>
            <person name="Thomas B.C."/>
            <person name="Singh A."/>
            <person name="Wilkins M.J."/>
            <person name="Karaoz U."/>
            <person name="Brodie E.L."/>
            <person name="Williams K.H."/>
            <person name="Hubbard S.S."/>
            <person name="Banfield J.F."/>
        </authorList>
    </citation>
    <scope>NUCLEOTIDE SEQUENCE [LARGE SCALE GENOMIC DNA]</scope>
</reference>
<gene>
    <name evidence="1" type="ORF">A2373_03020</name>
</gene>
<name>A0A1F6NEZ2_9BACT</name>
<accession>A0A1F6NEZ2</accession>
<organism evidence="1 2">
    <name type="scientific">Candidatus Magasanikbacteria bacterium RIFOXYB1_FULL_40_15</name>
    <dbReference type="NCBI Taxonomy" id="1798697"/>
    <lineage>
        <taxon>Bacteria</taxon>
        <taxon>Candidatus Magasanikiibacteriota</taxon>
    </lineage>
</organism>
<dbReference type="EMBL" id="MFQS01000042">
    <property type="protein sequence ID" value="OGH82378.1"/>
    <property type="molecule type" value="Genomic_DNA"/>
</dbReference>
<proteinExistence type="predicted"/>
<comment type="caution">
    <text evidence="1">The sequence shown here is derived from an EMBL/GenBank/DDBJ whole genome shotgun (WGS) entry which is preliminary data.</text>
</comment>